<organism evidence="12 13">
    <name type="scientific">Massilia arenae</name>
    <dbReference type="NCBI Taxonomy" id="2603288"/>
    <lineage>
        <taxon>Bacteria</taxon>
        <taxon>Pseudomonadati</taxon>
        <taxon>Pseudomonadota</taxon>
        <taxon>Betaproteobacteria</taxon>
        <taxon>Burkholderiales</taxon>
        <taxon>Oxalobacteraceae</taxon>
        <taxon>Telluria group</taxon>
        <taxon>Massilia</taxon>
    </lineage>
</organism>
<evidence type="ECO:0000256" key="11">
    <source>
        <dbReference type="PIRSR" id="PIRSR006268-2"/>
    </source>
</evidence>
<feature type="binding site" evidence="11">
    <location>
        <position position="276"/>
    </location>
    <ligand>
        <name>Mg(2+)</name>
        <dbReference type="ChEBI" id="CHEBI:18420"/>
    </ligand>
</feature>
<keyword evidence="4 10" id="KW-0808">Transferase</keyword>
<evidence type="ECO:0000256" key="4">
    <source>
        <dbReference type="ARBA" id="ARBA00022679"/>
    </source>
</evidence>
<evidence type="ECO:0000256" key="6">
    <source>
        <dbReference type="ARBA" id="ARBA00022827"/>
    </source>
</evidence>
<sequence length="324" mass="33926">MALPPGGSTLYSASGTSMGTGWSARLMLPPGADGAALTLALQRELDEIVAQMSHWEPDSLLSRYNHAPAGSWHALPPQFFEVADYALQVHEDSAGAYDPAGGQLVNLWGFGATRRYDQAGFYAPDAAAIGAVLAQRGASQPVLDRAARRLLQPGGALLDFSSVAKGYAVDCMARCLEQRSVRHFVVEAGGELRGAGAKASGEPWWVEIEGVPDADAATQAVVALHGLAIATSGDYRRYFQHGARRAAHTLDPRSGYPVANGVASVTVLAPTCMAADALSTALTVLGPDDGLAFAETRGIAARFLVRAPGGLVDTTSSNWRALLQ</sequence>
<dbReference type="Pfam" id="PF02424">
    <property type="entry name" value="ApbE"/>
    <property type="match status" value="1"/>
</dbReference>
<protein>
    <recommendedName>
        <fullName evidence="2 10">FAD:protein FMN transferase</fullName>
        <ecNumber evidence="1 10">2.7.1.180</ecNumber>
    </recommendedName>
    <alternativeName>
        <fullName evidence="8 10">Flavin transferase</fullName>
    </alternativeName>
</protein>
<keyword evidence="13" id="KW-1185">Reference proteome</keyword>
<dbReference type="GO" id="GO:0016740">
    <property type="term" value="F:transferase activity"/>
    <property type="evidence" value="ECO:0007669"/>
    <property type="project" value="UniProtKB-UniRule"/>
</dbReference>
<evidence type="ECO:0000256" key="8">
    <source>
        <dbReference type="ARBA" id="ARBA00031306"/>
    </source>
</evidence>
<dbReference type="GO" id="GO:0046872">
    <property type="term" value="F:metal ion binding"/>
    <property type="evidence" value="ECO:0007669"/>
    <property type="project" value="UniProtKB-UniRule"/>
</dbReference>
<comment type="similarity">
    <text evidence="10">Belongs to the ApbE family.</text>
</comment>
<proteinExistence type="inferred from homology"/>
<comment type="cofactor">
    <cofactor evidence="11">
        <name>Mg(2+)</name>
        <dbReference type="ChEBI" id="CHEBI:18420"/>
    </cofactor>
    <cofactor evidence="11">
        <name>Mn(2+)</name>
        <dbReference type="ChEBI" id="CHEBI:29035"/>
    </cofactor>
    <text evidence="11">Magnesium. Can also use manganese.</text>
</comment>
<dbReference type="PANTHER" id="PTHR30040">
    <property type="entry name" value="THIAMINE BIOSYNTHESIS LIPOPROTEIN APBE"/>
    <property type="match status" value="1"/>
</dbReference>
<dbReference type="InterPro" id="IPR003374">
    <property type="entry name" value="ApbE-like_sf"/>
</dbReference>
<gene>
    <name evidence="12" type="ORF">FVD38_00380</name>
</gene>
<comment type="catalytic activity">
    <reaction evidence="9 10">
        <text>L-threonyl-[protein] + FAD = FMN-L-threonyl-[protein] + AMP + H(+)</text>
        <dbReference type="Rhea" id="RHEA:36847"/>
        <dbReference type="Rhea" id="RHEA-COMP:11060"/>
        <dbReference type="Rhea" id="RHEA-COMP:11061"/>
        <dbReference type="ChEBI" id="CHEBI:15378"/>
        <dbReference type="ChEBI" id="CHEBI:30013"/>
        <dbReference type="ChEBI" id="CHEBI:57692"/>
        <dbReference type="ChEBI" id="CHEBI:74257"/>
        <dbReference type="ChEBI" id="CHEBI:456215"/>
        <dbReference type="EC" id="2.7.1.180"/>
    </reaction>
</comment>
<keyword evidence="5 10" id="KW-0479">Metal-binding</keyword>
<dbReference type="Gene3D" id="3.10.520.10">
    <property type="entry name" value="ApbE-like domains"/>
    <property type="match status" value="1"/>
</dbReference>
<dbReference type="PANTHER" id="PTHR30040:SF2">
    <property type="entry name" value="FAD:PROTEIN FMN TRANSFERASE"/>
    <property type="match status" value="1"/>
</dbReference>
<evidence type="ECO:0000313" key="13">
    <source>
        <dbReference type="Proteomes" id="UP000321413"/>
    </source>
</evidence>
<dbReference type="EMBL" id="VPFD01000001">
    <property type="protein sequence ID" value="TXG02422.1"/>
    <property type="molecule type" value="Genomic_DNA"/>
</dbReference>
<evidence type="ECO:0000256" key="10">
    <source>
        <dbReference type="PIRNR" id="PIRNR006268"/>
    </source>
</evidence>
<name>A0A5C7G8P1_9BURK</name>
<dbReference type="Proteomes" id="UP000321413">
    <property type="component" value="Unassembled WGS sequence"/>
</dbReference>
<feature type="binding site" evidence="11">
    <location>
        <position position="280"/>
    </location>
    <ligand>
        <name>Mg(2+)</name>
        <dbReference type="ChEBI" id="CHEBI:18420"/>
    </ligand>
</feature>
<dbReference type="SUPFAM" id="SSF143631">
    <property type="entry name" value="ApbE-like"/>
    <property type="match status" value="1"/>
</dbReference>
<dbReference type="AlphaFoldDB" id="A0A5C7G8P1"/>
<dbReference type="EC" id="2.7.1.180" evidence="1 10"/>
<accession>A0A5C7G8P1</accession>
<evidence type="ECO:0000256" key="5">
    <source>
        <dbReference type="ARBA" id="ARBA00022723"/>
    </source>
</evidence>
<comment type="caution">
    <text evidence="12">The sequence shown here is derived from an EMBL/GenBank/DDBJ whole genome shotgun (WGS) entry which is preliminary data.</text>
</comment>
<keyword evidence="7 10" id="KW-0460">Magnesium</keyword>
<evidence type="ECO:0000256" key="3">
    <source>
        <dbReference type="ARBA" id="ARBA00022630"/>
    </source>
</evidence>
<evidence type="ECO:0000256" key="7">
    <source>
        <dbReference type="ARBA" id="ARBA00022842"/>
    </source>
</evidence>
<keyword evidence="6 10" id="KW-0274">FAD</keyword>
<evidence type="ECO:0000256" key="9">
    <source>
        <dbReference type="ARBA" id="ARBA00048540"/>
    </source>
</evidence>
<dbReference type="InterPro" id="IPR024932">
    <property type="entry name" value="ApbE"/>
</dbReference>
<feature type="binding site" evidence="11">
    <location>
        <position position="162"/>
    </location>
    <ligand>
        <name>Mg(2+)</name>
        <dbReference type="ChEBI" id="CHEBI:18420"/>
    </ligand>
</feature>
<reference evidence="12 13" key="1">
    <citation type="submission" date="2019-08" db="EMBL/GenBank/DDBJ databases">
        <title>Massilia golmudensis sp. nov., isolated from sand in the Qinghai-Tibetan Plateau.</title>
        <authorList>
            <person name="Zhang B."/>
        </authorList>
    </citation>
    <scope>NUCLEOTIDE SEQUENCE [LARGE SCALE GENOMIC DNA]</scope>
    <source>
        <strain evidence="12 13">GEM5</strain>
    </source>
</reference>
<evidence type="ECO:0000256" key="1">
    <source>
        <dbReference type="ARBA" id="ARBA00011955"/>
    </source>
</evidence>
<keyword evidence="3 10" id="KW-0285">Flavoprotein</keyword>
<dbReference type="PIRSF" id="PIRSF006268">
    <property type="entry name" value="ApbE"/>
    <property type="match status" value="1"/>
</dbReference>
<evidence type="ECO:0000256" key="2">
    <source>
        <dbReference type="ARBA" id="ARBA00016337"/>
    </source>
</evidence>
<evidence type="ECO:0000313" key="12">
    <source>
        <dbReference type="EMBL" id="TXG02422.1"/>
    </source>
</evidence>